<feature type="region of interest" description="Disordered" evidence="1">
    <location>
        <begin position="213"/>
        <end position="269"/>
    </location>
</feature>
<dbReference type="Gene3D" id="6.20.250.70">
    <property type="match status" value="1"/>
</dbReference>
<feature type="compositionally biased region" description="Low complexity" evidence="1">
    <location>
        <begin position="1"/>
        <end position="12"/>
    </location>
</feature>
<comment type="caution">
    <text evidence="2">The sequence shown here is derived from an EMBL/GenBank/DDBJ whole genome shotgun (WGS) entry which is preliminary data.</text>
</comment>
<proteinExistence type="predicted"/>
<gene>
    <name evidence="2" type="ORF">HGRIS_013801</name>
</gene>
<feature type="compositionally biased region" description="Basic residues" evidence="1">
    <location>
        <begin position="259"/>
        <end position="269"/>
    </location>
</feature>
<dbReference type="InterPro" id="IPR013240">
    <property type="entry name" value="DNA-dir_RNA_pol1_su_RPA34"/>
</dbReference>
<dbReference type="EMBL" id="JASNQZ010000015">
    <property type="protein sequence ID" value="KAL0947716.1"/>
    <property type="molecule type" value="Genomic_DNA"/>
</dbReference>
<evidence type="ECO:0000256" key="1">
    <source>
        <dbReference type="SAM" id="MobiDB-lite"/>
    </source>
</evidence>
<evidence type="ECO:0000313" key="3">
    <source>
        <dbReference type="Proteomes" id="UP001556367"/>
    </source>
</evidence>
<dbReference type="Proteomes" id="UP001556367">
    <property type="component" value="Unassembled WGS sequence"/>
</dbReference>
<sequence length="269" mass="29209">MSSASSSGSASPSPSPEPEIAVKKSKGKEKQKHISQAGKDEGVNPNWAYQPPADAVALDHGYHFGELDYDEVKDDDDCELWLIRVPSSIKPKYLDGLSIELPPPSQSMKVGSLKRKHATYDVWSVGADDKPDLPVVGEEIRSVQCLLPCFSKDGKLFRAPKPIARHLVLSAQPVTPAPSPSGDAVAPMVYQNPPRHSYPKELLKHHFMPYGSAIGSGSGDRDEGMDVDMEAAPPPESPKAEKKTKTKKRKVEAEPPSPKKTKKAKTKVS</sequence>
<organism evidence="2 3">
    <name type="scientific">Hohenbuehelia grisea</name>
    <dbReference type="NCBI Taxonomy" id="104357"/>
    <lineage>
        <taxon>Eukaryota</taxon>
        <taxon>Fungi</taxon>
        <taxon>Dikarya</taxon>
        <taxon>Basidiomycota</taxon>
        <taxon>Agaricomycotina</taxon>
        <taxon>Agaricomycetes</taxon>
        <taxon>Agaricomycetidae</taxon>
        <taxon>Agaricales</taxon>
        <taxon>Pleurotineae</taxon>
        <taxon>Pleurotaceae</taxon>
        <taxon>Hohenbuehelia</taxon>
    </lineage>
</organism>
<accession>A0ABR3IWL7</accession>
<reference evidence="3" key="1">
    <citation type="submission" date="2024-06" db="EMBL/GenBank/DDBJ databases">
        <title>Multi-omics analyses provide insights into the biosynthesis of the anticancer antibiotic pleurotin in Hohenbuehelia grisea.</title>
        <authorList>
            <person name="Weaver J.A."/>
            <person name="Alberti F."/>
        </authorList>
    </citation>
    <scope>NUCLEOTIDE SEQUENCE [LARGE SCALE GENOMIC DNA]</scope>
    <source>
        <strain evidence="3">T-177</strain>
    </source>
</reference>
<feature type="compositionally biased region" description="Basic residues" evidence="1">
    <location>
        <begin position="23"/>
        <end position="33"/>
    </location>
</feature>
<evidence type="ECO:0000313" key="2">
    <source>
        <dbReference type="EMBL" id="KAL0947716.1"/>
    </source>
</evidence>
<feature type="region of interest" description="Disordered" evidence="1">
    <location>
        <begin position="1"/>
        <end position="50"/>
    </location>
</feature>
<protein>
    <submittedName>
        <fullName evidence="2">Uncharacterized protein</fullName>
    </submittedName>
</protein>
<name>A0ABR3IWL7_9AGAR</name>
<dbReference type="Pfam" id="PF08208">
    <property type="entry name" value="RNA_polI_A34"/>
    <property type="match status" value="1"/>
</dbReference>
<keyword evidence="3" id="KW-1185">Reference proteome</keyword>